<name>A0A8S5SM25_9VIRU</name>
<protein>
    <submittedName>
        <fullName evidence="1">Uncharacterized protein</fullName>
    </submittedName>
</protein>
<accession>A0A8S5SM25</accession>
<evidence type="ECO:0000313" key="1">
    <source>
        <dbReference type="EMBL" id="DAF51618.1"/>
    </source>
</evidence>
<dbReference type="EMBL" id="BK032618">
    <property type="protein sequence ID" value="DAF51618.1"/>
    <property type="molecule type" value="Genomic_DNA"/>
</dbReference>
<organism evidence="1">
    <name type="scientific">Phage sp. ctgh419</name>
    <dbReference type="NCBI Taxonomy" id="2828009"/>
    <lineage>
        <taxon>Viruses</taxon>
    </lineage>
</organism>
<reference evidence="1" key="1">
    <citation type="journal article" date="2021" name="Proc. Natl. Acad. Sci. U.S.A.">
        <title>A Catalog of Tens of Thousands of Viruses from Human Metagenomes Reveals Hidden Associations with Chronic Diseases.</title>
        <authorList>
            <person name="Tisza M.J."/>
            <person name="Buck C.B."/>
        </authorList>
    </citation>
    <scope>NUCLEOTIDE SEQUENCE</scope>
    <source>
        <strain evidence="1">Ctgh419</strain>
    </source>
</reference>
<proteinExistence type="predicted"/>
<sequence>MKYQNTVTGAVVESASPIQGKYWIEIEEIKESKKEKPKNGEKQ</sequence>